<dbReference type="OrthoDB" id="1423961at2"/>
<evidence type="ECO:0000259" key="1">
    <source>
        <dbReference type="Pfam" id="PF07883"/>
    </source>
</evidence>
<dbReference type="SUPFAM" id="SSF51182">
    <property type="entry name" value="RmlC-like cupins"/>
    <property type="match status" value="1"/>
</dbReference>
<dbReference type="PROSITE" id="PS51257">
    <property type="entry name" value="PROKAR_LIPOPROTEIN"/>
    <property type="match status" value="1"/>
</dbReference>
<dbReference type="InterPro" id="IPR013096">
    <property type="entry name" value="Cupin_2"/>
</dbReference>
<name>A0A1X7LFE4_9BACT</name>
<dbReference type="Proteomes" id="UP000193804">
    <property type="component" value="Unassembled WGS sequence"/>
</dbReference>
<dbReference type="InterPro" id="IPR014710">
    <property type="entry name" value="RmlC-like_jellyroll"/>
</dbReference>
<keyword evidence="3" id="KW-1185">Reference proteome</keyword>
<protein>
    <submittedName>
        <fullName evidence="2">Cupin domain-containing protein</fullName>
    </submittedName>
</protein>
<dbReference type="RefSeq" id="WP_085519063.1">
    <property type="nucleotide sequence ID" value="NZ_FXAW01000011.1"/>
</dbReference>
<dbReference type="Gene3D" id="2.60.120.10">
    <property type="entry name" value="Jelly Rolls"/>
    <property type="match status" value="1"/>
</dbReference>
<dbReference type="AlphaFoldDB" id="A0A1X7LFE4"/>
<organism evidence="2 3">
    <name type="scientific">Marivirga sericea</name>
    <dbReference type="NCBI Taxonomy" id="1028"/>
    <lineage>
        <taxon>Bacteria</taxon>
        <taxon>Pseudomonadati</taxon>
        <taxon>Bacteroidota</taxon>
        <taxon>Cytophagia</taxon>
        <taxon>Cytophagales</taxon>
        <taxon>Marivirgaceae</taxon>
        <taxon>Marivirga</taxon>
    </lineage>
</organism>
<sequence length="174" mass="19580">MNKTIFLLSYLFLLGCSEKHEKLNTPVKTFGFNQIPDSSFVMQPLVKFDTSDYIIEPKHLKKYYDHPGELGYTAQGEDYDFKSLSVIMAMALPNGGPPLHSHGMEELHVVYEGTIEYMINEKRFTAIGPYIVKIPAGAPHAFMNKGENPVNIVGILPENNTSYLEIGQNPLLEK</sequence>
<evidence type="ECO:0000313" key="3">
    <source>
        <dbReference type="Proteomes" id="UP000193804"/>
    </source>
</evidence>
<feature type="domain" description="Cupin type-2" evidence="1">
    <location>
        <begin position="93"/>
        <end position="153"/>
    </location>
</feature>
<dbReference type="CDD" id="cd02208">
    <property type="entry name" value="cupin_RmlC-like"/>
    <property type="match status" value="1"/>
</dbReference>
<dbReference type="STRING" id="1028.SAMN05661096_03943"/>
<dbReference type="EMBL" id="FXAW01000011">
    <property type="protein sequence ID" value="SMG52495.1"/>
    <property type="molecule type" value="Genomic_DNA"/>
</dbReference>
<dbReference type="InterPro" id="IPR011051">
    <property type="entry name" value="RmlC_Cupin_sf"/>
</dbReference>
<accession>A0A1X7LFE4</accession>
<proteinExistence type="predicted"/>
<dbReference type="Pfam" id="PF07883">
    <property type="entry name" value="Cupin_2"/>
    <property type="match status" value="1"/>
</dbReference>
<evidence type="ECO:0000313" key="2">
    <source>
        <dbReference type="EMBL" id="SMG52495.1"/>
    </source>
</evidence>
<gene>
    <name evidence="2" type="ORF">SAMN05661096_03943</name>
</gene>
<reference evidence="3" key="1">
    <citation type="submission" date="2017-04" db="EMBL/GenBank/DDBJ databases">
        <authorList>
            <person name="Varghese N."/>
            <person name="Submissions S."/>
        </authorList>
    </citation>
    <scope>NUCLEOTIDE SEQUENCE [LARGE SCALE GENOMIC DNA]</scope>
    <source>
        <strain evidence="3">DSM 4125</strain>
    </source>
</reference>